<proteinExistence type="predicted"/>
<dbReference type="InterPro" id="IPR046960">
    <property type="entry name" value="PPR_At4g14850-like_plant"/>
</dbReference>
<dbReference type="FunFam" id="1.25.40.10:FF:000090">
    <property type="entry name" value="Pentatricopeptide repeat-containing protein, chloroplastic"/>
    <property type="match status" value="1"/>
</dbReference>
<accession>A0A445A1K9</accession>
<protein>
    <recommendedName>
        <fullName evidence="6">Pentatricopeptide repeat-containing protein</fullName>
    </recommendedName>
</protein>
<dbReference type="Pfam" id="PF13041">
    <property type="entry name" value="PPR_2"/>
    <property type="match status" value="2"/>
</dbReference>
<dbReference type="FunFam" id="1.25.40.10:FF:000382">
    <property type="entry name" value="Pentatricopeptide repeat-containing protein"/>
    <property type="match status" value="1"/>
</dbReference>
<keyword evidence="5" id="KW-1185">Reference proteome</keyword>
<dbReference type="InterPro" id="IPR002885">
    <property type="entry name" value="PPR_rpt"/>
</dbReference>
<feature type="repeat" description="PPR" evidence="2">
    <location>
        <begin position="707"/>
        <end position="741"/>
    </location>
</feature>
<dbReference type="SUPFAM" id="SSF48452">
    <property type="entry name" value="TPR-like"/>
    <property type="match status" value="1"/>
</dbReference>
<dbReference type="EMBL" id="SDMP01000013">
    <property type="protein sequence ID" value="RYR20323.1"/>
    <property type="molecule type" value="Genomic_DNA"/>
</dbReference>
<evidence type="ECO:0000256" key="2">
    <source>
        <dbReference type="PROSITE-ProRule" id="PRU00708"/>
    </source>
</evidence>
<comment type="caution">
    <text evidence="4">The sequence shown here is derived from an EMBL/GenBank/DDBJ whole genome shotgun (WGS) entry which is preliminary data.</text>
</comment>
<reference evidence="4 5" key="1">
    <citation type="submission" date="2019-01" db="EMBL/GenBank/DDBJ databases">
        <title>Sequencing of cultivated peanut Arachis hypogaea provides insights into genome evolution and oil improvement.</title>
        <authorList>
            <person name="Chen X."/>
        </authorList>
    </citation>
    <scope>NUCLEOTIDE SEQUENCE [LARGE SCALE GENOMIC DNA]</scope>
    <source>
        <strain evidence="5">cv. Fuhuasheng</strain>
        <tissue evidence="4">Leaves</tissue>
    </source>
</reference>
<dbReference type="Proteomes" id="UP000289738">
    <property type="component" value="Chromosome B03"/>
</dbReference>
<dbReference type="GO" id="GO:0009451">
    <property type="term" value="P:RNA modification"/>
    <property type="evidence" value="ECO:0007669"/>
    <property type="project" value="InterPro"/>
</dbReference>
<evidence type="ECO:0000313" key="4">
    <source>
        <dbReference type="EMBL" id="RYR20323.1"/>
    </source>
</evidence>
<feature type="repeat" description="PPR" evidence="2">
    <location>
        <begin position="803"/>
        <end position="837"/>
    </location>
</feature>
<dbReference type="InterPro" id="IPR046848">
    <property type="entry name" value="E_motif"/>
</dbReference>
<organism evidence="4 5">
    <name type="scientific">Arachis hypogaea</name>
    <name type="common">Peanut</name>
    <dbReference type="NCBI Taxonomy" id="3818"/>
    <lineage>
        <taxon>Eukaryota</taxon>
        <taxon>Viridiplantae</taxon>
        <taxon>Streptophyta</taxon>
        <taxon>Embryophyta</taxon>
        <taxon>Tracheophyta</taxon>
        <taxon>Spermatophyta</taxon>
        <taxon>Magnoliopsida</taxon>
        <taxon>eudicotyledons</taxon>
        <taxon>Gunneridae</taxon>
        <taxon>Pentapetalae</taxon>
        <taxon>rosids</taxon>
        <taxon>fabids</taxon>
        <taxon>Fabales</taxon>
        <taxon>Fabaceae</taxon>
        <taxon>Papilionoideae</taxon>
        <taxon>50 kb inversion clade</taxon>
        <taxon>dalbergioids sensu lato</taxon>
        <taxon>Dalbergieae</taxon>
        <taxon>Pterocarpus clade</taxon>
        <taxon>Arachis</taxon>
    </lineage>
</organism>
<feature type="repeat" description="PPR" evidence="2">
    <location>
        <begin position="606"/>
        <end position="640"/>
    </location>
</feature>
<feature type="region of interest" description="Disordered" evidence="3">
    <location>
        <begin position="352"/>
        <end position="381"/>
    </location>
</feature>
<dbReference type="AlphaFoldDB" id="A0A445A1K9"/>
<evidence type="ECO:0000256" key="3">
    <source>
        <dbReference type="SAM" id="MobiDB-lite"/>
    </source>
</evidence>
<dbReference type="Gene3D" id="1.25.40.10">
    <property type="entry name" value="Tetratricopeptide repeat domain"/>
    <property type="match status" value="3"/>
</dbReference>
<gene>
    <name evidence="4" type="ORF">Ahy_B03g065434</name>
</gene>
<feature type="compositionally biased region" description="Basic and acidic residues" evidence="3">
    <location>
        <begin position="352"/>
        <end position="375"/>
    </location>
</feature>
<evidence type="ECO:0000313" key="5">
    <source>
        <dbReference type="Proteomes" id="UP000289738"/>
    </source>
</evidence>
<dbReference type="Pfam" id="PF20431">
    <property type="entry name" value="E_motif"/>
    <property type="match status" value="1"/>
</dbReference>
<dbReference type="InterPro" id="IPR011990">
    <property type="entry name" value="TPR-like_helical_dom_sf"/>
</dbReference>
<dbReference type="GO" id="GO:0003723">
    <property type="term" value="F:RNA binding"/>
    <property type="evidence" value="ECO:0007669"/>
    <property type="project" value="InterPro"/>
</dbReference>
<dbReference type="PANTHER" id="PTHR24015">
    <property type="entry name" value="OS07G0578800 PROTEIN-RELATED"/>
    <property type="match status" value="1"/>
</dbReference>
<evidence type="ECO:0000256" key="1">
    <source>
        <dbReference type="ARBA" id="ARBA00022737"/>
    </source>
</evidence>
<name>A0A445A1K9_ARAHY</name>
<feature type="repeat" description="PPR" evidence="2">
    <location>
        <begin position="840"/>
        <end position="875"/>
    </location>
</feature>
<evidence type="ECO:0008006" key="6">
    <source>
        <dbReference type="Google" id="ProtNLM"/>
    </source>
</evidence>
<feature type="repeat" description="PPR" evidence="2">
    <location>
        <begin position="876"/>
        <end position="910"/>
    </location>
</feature>
<sequence length="1118" mass="125558">MVETSFSWTLVDGNNDWSRGKRSTMAKRQGMVVMRASGKTKREKGEKCSNAEIFSTTYTTRKTRKALDSLYYILHTSAPPSVSPVNPYSSLGGDSLWQGLPRRALSRKPSIVAPPSIAQHPLPLPSPSPTLVAPLFPLSTLLFATRFVSKLLDIWFCSAAAVVVLSCCYVVLNCYCFACSVLLVFLHHISSYCSKNYSEVFLDFAPSSVSKLNEKDNYTRKHCQLIVVRAYMLPLMHVWCLAFDSSLSADAAAATSYILPLQQCCSTAGEPVCCVVKLITRSRVYRNFAKRTHVDLINWLSCAESIQRLLESRWEAEKTVKICEEGGIIIKEGERARVLAILWKENSAKNYEKKQKQTSKKEVGQKGEDHEDRLRNTTSTRGSPCQVVVELTPASYLKHSLSSVKPSDRSGALLSASLVASGVVSDRFRLGSARVPSATSCVLVGLFEMIDSWYCEPSGKRSVVVQSSLPLSCSWLVSKCSLIRYYFTSKINFIYNMFDEMLHRDIFLVNSLITSYVRRGDLAAAWTLFCDVRRTRSDLDAHTFTPVLRACSLLPLSKRGKQVHTHMIKTGADIGTVAKTALMDMYSRYGYLEQSKRIFEEMVHKDVVAWNALLSSFLRHDLPLEALSVLREMGKENVELSEFTLCSVLKCCASLKALELGRQVHGLVVSMGRDLVVLSTALIDFYSTVGCIDDSLKVFYSLKGWKDDMMYNTLVSACIRNRRYDEGFKILSLMKPNVVGLTSSLVGCSENLDLWVGKQIHCITIRQGFTYETQLCNALLDMYAKCGKISHARSLFDGICRKDVISWTSMIDAYGRNGRGHEAVELFEQMMEDGNKVIPNSVTFLSLLSACAHSGLVEEGKKCFNLLREKYGIEPDPEHYACFVDILGRAGNMEEVWSAYQNMVEQGTKPTVGVWIALLNACSLNQDVERGEFAAKHLLQMEPDNASHIVLVSNFYAAIGKWDYVDELRSMMRTKGLVKEAGNSWINLIYNVLHYNAWLIYNVLHYIPCRKNHTCSNLKTISQDDVGKKVDGVPVFSAQNLDIAIATKGIKWYTPYFFDKGVLDNILEEAVDQHFHTLIQTRHLQRRRDVVDDNLAAEVIEEMNDSLGDPPEVQEVPR</sequence>
<dbReference type="PROSITE" id="PS51375">
    <property type="entry name" value="PPR"/>
    <property type="match status" value="5"/>
</dbReference>
<dbReference type="NCBIfam" id="TIGR00756">
    <property type="entry name" value="PPR"/>
    <property type="match status" value="5"/>
</dbReference>
<keyword evidence="1" id="KW-0677">Repeat</keyword>
<dbReference type="Pfam" id="PF01535">
    <property type="entry name" value="PPR"/>
    <property type="match status" value="3"/>
</dbReference>
<dbReference type="PANTHER" id="PTHR24015:SF1923">
    <property type="entry name" value="OS03G0624800 PROTEIN"/>
    <property type="match status" value="1"/>
</dbReference>